<feature type="region of interest" description="Disordered" evidence="1">
    <location>
        <begin position="333"/>
        <end position="367"/>
    </location>
</feature>
<proteinExistence type="predicted"/>
<gene>
    <name evidence="2" type="ORF">ACMD2_06037</name>
</gene>
<reference evidence="2 3" key="1">
    <citation type="journal article" date="2016" name="DNA Res.">
        <title>The draft genome of MD-2 pineapple using hybrid error correction of long reads.</title>
        <authorList>
            <person name="Redwan R.M."/>
            <person name="Saidin A."/>
            <person name="Kumar S.V."/>
        </authorList>
    </citation>
    <scope>NUCLEOTIDE SEQUENCE [LARGE SCALE GENOMIC DNA]</scope>
    <source>
        <strain evidence="3">cv. MD2</strain>
        <tissue evidence="2">Leaf</tissue>
    </source>
</reference>
<protein>
    <submittedName>
        <fullName evidence="2">Neuroguidin</fullName>
    </submittedName>
</protein>
<feature type="compositionally biased region" description="Basic residues" evidence="1">
    <location>
        <begin position="346"/>
        <end position="355"/>
    </location>
</feature>
<feature type="region of interest" description="Disordered" evidence="1">
    <location>
        <begin position="164"/>
        <end position="193"/>
    </location>
</feature>
<dbReference type="GO" id="GO:0032040">
    <property type="term" value="C:small-subunit processome"/>
    <property type="evidence" value="ECO:0007669"/>
    <property type="project" value="TreeGrafter"/>
</dbReference>
<name>A0A199UKR8_ANACO</name>
<dbReference type="PANTHER" id="PTHR13237:SF9">
    <property type="entry name" value="NEUROGUIDIN"/>
    <property type="match status" value="1"/>
</dbReference>
<dbReference type="PANTHER" id="PTHR13237">
    <property type="entry name" value="SOMETHING ABOUT SILENCING PROTEIN 10-RELATED"/>
    <property type="match status" value="1"/>
</dbReference>
<dbReference type="STRING" id="4615.A0A199UKR8"/>
<dbReference type="Pfam" id="PF04000">
    <property type="entry name" value="Sas10_Utp3"/>
    <property type="match status" value="1"/>
</dbReference>
<sequence length="398" mass="46497">MVSTYRRHRVVASLSIDEQFPLFFLLQPKKDNQFSAIMGESDDMQMLTRCREEGPRLLAVLKEMKDGLDAVRSKVEALTLKVKQNQLPTENGISYLEAKHLLLLSYCQCAVYYLLRKAKGLSIEGHPVARSLVEIRLFLEKIRPIDKKLEYQVQKFTRAAEPLGRRKKMSVDMKKKDDSRGEEDPLKYRPNPDMLVSKSTVATQDNGGVYRPPRFAPTIMDEDKTTKQEKQDLRKDKALLRQAKRSTYVKEIMDDFEERPEEVREIIGAESRELTRYRAKREKQERQEEELFIRAPVTKLDKKIEKHMTKSRNGLLGLADGFFDEIGMIPQEDKENDDITSFRSSDRRKKHKKRKEIPPDRGDPTIYKMHDQSQQLDLAFFRRLRSILSLTDDSNTRV</sequence>
<dbReference type="InterPro" id="IPR007146">
    <property type="entry name" value="Sas10/Utp3/C1D"/>
</dbReference>
<dbReference type="EMBL" id="LSRQ01007021">
    <property type="protein sequence ID" value="OAY65329.1"/>
    <property type="molecule type" value="Genomic_DNA"/>
</dbReference>
<accession>A0A199UKR8</accession>
<dbReference type="AlphaFoldDB" id="A0A199UKR8"/>
<evidence type="ECO:0000313" key="3">
    <source>
        <dbReference type="Proteomes" id="UP000092600"/>
    </source>
</evidence>
<feature type="region of interest" description="Disordered" evidence="1">
    <location>
        <begin position="206"/>
        <end position="232"/>
    </location>
</feature>
<evidence type="ECO:0000256" key="1">
    <source>
        <dbReference type="SAM" id="MobiDB-lite"/>
    </source>
</evidence>
<feature type="compositionally biased region" description="Basic and acidic residues" evidence="1">
    <location>
        <begin position="169"/>
        <end position="187"/>
    </location>
</feature>
<dbReference type="Proteomes" id="UP000092600">
    <property type="component" value="Unassembled WGS sequence"/>
</dbReference>
<organism evidence="2 3">
    <name type="scientific">Ananas comosus</name>
    <name type="common">Pineapple</name>
    <name type="synonym">Ananas ananas</name>
    <dbReference type="NCBI Taxonomy" id="4615"/>
    <lineage>
        <taxon>Eukaryota</taxon>
        <taxon>Viridiplantae</taxon>
        <taxon>Streptophyta</taxon>
        <taxon>Embryophyta</taxon>
        <taxon>Tracheophyta</taxon>
        <taxon>Spermatophyta</taxon>
        <taxon>Magnoliopsida</taxon>
        <taxon>Liliopsida</taxon>
        <taxon>Poales</taxon>
        <taxon>Bromeliaceae</taxon>
        <taxon>Bromelioideae</taxon>
        <taxon>Ananas</taxon>
    </lineage>
</organism>
<evidence type="ECO:0000313" key="2">
    <source>
        <dbReference type="EMBL" id="OAY65329.1"/>
    </source>
</evidence>
<feature type="compositionally biased region" description="Basic and acidic residues" evidence="1">
    <location>
        <begin position="221"/>
        <end position="232"/>
    </location>
</feature>
<comment type="caution">
    <text evidence="2">The sequence shown here is derived from an EMBL/GenBank/DDBJ whole genome shotgun (WGS) entry which is preliminary data.</text>
</comment>
<dbReference type="GO" id="GO:0000462">
    <property type="term" value="P:maturation of SSU-rRNA from tricistronic rRNA transcript (SSU-rRNA, 5.8S rRNA, LSU-rRNA)"/>
    <property type="evidence" value="ECO:0007669"/>
    <property type="project" value="TreeGrafter"/>
</dbReference>
<feature type="compositionally biased region" description="Basic and acidic residues" evidence="1">
    <location>
        <begin position="356"/>
        <end position="367"/>
    </location>
</feature>